<evidence type="ECO:0000313" key="3">
    <source>
        <dbReference type="Proteomes" id="UP000758168"/>
    </source>
</evidence>
<comment type="caution">
    <text evidence="2">The sequence shown here is derived from an EMBL/GenBank/DDBJ whole genome shotgun (WGS) entry which is preliminary data.</text>
</comment>
<sequence>MAGRTVPAGYASAAVRAEVDAVRAARAGQRNHALFCASVALGQLVAGGLLDEAPIRYQLHLACADHIAAGAFTTAEAMATITSGLHRGGLTPRTGPRNRSAA</sequence>
<keyword evidence="3" id="KW-1185">Reference proteome</keyword>
<accession>A0ABS4Z8X6</accession>
<dbReference type="RefSeq" id="WP_245358070.1">
    <property type="nucleotide sequence ID" value="NZ_BAAAMH010000003.1"/>
</dbReference>
<organism evidence="2 3">
    <name type="scientific">Microlunatus capsulatus</name>
    <dbReference type="NCBI Taxonomy" id="99117"/>
    <lineage>
        <taxon>Bacteria</taxon>
        <taxon>Bacillati</taxon>
        <taxon>Actinomycetota</taxon>
        <taxon>Actinomycetes</taxon>
        <taxon>Propionibacteriales</taxon>
        <taxon>Propionibacteriaceae</taxon>
        <taxon>Microlunatus</taxon>
    </lineage>
</organism>
<name>A0ABS4Z8X6_9ACTN</name>
<evidence type="ECO:0000313" key="2">
    <source>
        <dbReference type="EMBL" id="MBP2417502.1"/>
    </source>
</evidence>
<dbReference type="EMBL" id="JAGIOB010000001">
    <property type="protein sequence ID" value="MBP2417502.1"/>
    <property type="molecule type" value="Genomic_DNA"/>
</dbReference>
<protein>
    <submittedName>
        <fullName evidence="2">Uncharacterized protein</fullName>
    </submittedName>
</protein>
<feature type="region of interest" description="Disordered" evidence="1">
    <location>
        <begin position="83"/>
        <end position="102"/>
    </location>
</feature>
<dbReference type="Proteomes" id="UP000758168">
    <property type="component" value="Unassembled WGS sequence"/>
</dbReference>
<gene>
    <name evidence="2" type="ORF">JOF54_002424</name>
</gene>
<evidence type="ECO:0000256" key="1">
    <source>
        <dbReference type="SAM" id="MobiDB-lite"/>
    </source>
</evidence>
<reference evidence="2 3" key="1">
    <citation type="submission" date="2021-03" db="EMBL/GenBank/DDBJ databases">
        <title>Sequencing the genomes of 1000 actinobacteria strains.</title>
        <authorList>
            <person name="Klenk H.-P."/>
        </authorList>
    </citation>
    <scope>NUCLEOTIDE SEQUENCE [LARGE SCALE GENOMIC DNA]</scope>
    <source>
        <strain evidence="2 3">DSM 12936</strain>
    </source>
</reference>
<proteinExistence type="predicted"/>